<keyword evidence="1" id="KW-0812">Transmembrane</keyword>
<sequence length="678" mass="72855">MASKLTFLSPFRRFLADERGAFAVMFGVMAIVLVALGGAVVDYVTLEQGRNRAQLALDAAALALQPRVFEDDFDQAEVQELAQAFLNERIGRSDVVAEIVTTRGNEEEGSLYFQARIKVPTIFVALVGVPELDAAIESEATRKKLALEVVMVLDNSGSMKDYDRMKYLKLAAQCAANTLFYDEVVDDPDDPNTCIPAENAQLVENVKIGIVPFTMFVNVGNSNKNAAWLDTTGASSLHYDNFDNDDDETRLILSYPSTSPQYQFPSRMQLFAATGQAWRGCVEARPHTKSGTLSTAYLDTDDTAPAGGDTLFVPLFSPDLVNGVGGNNYVADSPAICDRPAYSNTTCQQAQRRTGCNASMNNNNCTTQTAQDPVPVGPTDFYSDLAYTRGFYGAHAPSCSCRTWSSWTSYTQVDTSTGSNRTFQRTRNCVGGGYVPTGLSNRELQERVCKYYAGYTSTAFSSGPNADCTRTPILPLTSNPADVEATIENMTAEGGTNIHEGTVWGFRALSPGAPFTEGAPYEEATSKVLIIMTDGENTAYNLSNYCGDTMRSMNGNCYNSAYGFPYNSGNTNAASTSGGNIQRMGPLGTANANLVTEMNTRTSQACANAKDPATAGIAIYTIGLSTDFVSQSTPATVRAMLTACASSSNHAKFPENPSELKAVFAGIANELSALRLAL</sequence>
<dbReference type="AlphaFoldDB" id="A0A087M1H9"/>
<evidence type="ECO:0000259" key="2">
    <source>
        <dbReference type="Pfam" id="PF13400"/>
    </source>
</evidence>
<gene>
    <name evidence="3" type="ORF">JP75_13430</name>
</gene>
<accession>A0A087M1H9</accession>
<proteinExistence type="predicted"/>
<keyword evidence="4" id="KW-1185">Reference proteome</keyword>
<keyword evidence="1" id="KW-0472">Membrane</keyword>
<reference evidence="3 4" key="1">
    <citation type="submission" date="2014-08" db="EMBL/GenBank/DDBJ databases">
        <authorList>
            <person name="Hassan Y.I."/>
            <person name="Lepp D."/>
            <person name="Zhou T."/>
        </authorList>
    </citation>
    <scope>NUCLEOTIDE SEQUENCE [LARGE SCALE GENOMIC DNA]</scope>
    <source>
        <strain evidence="3 4">IFO13584</strain>
    </source>
</reference>
<dbReference type="Pfam" id="PF13400">
    <property type="entry name" value="Tad"/>
    <property type="match status" value="1"/>
</dbReference>
<name>A0A087M1H9_9HYPH</name>
<dbReference type="Proteomes" id="UP000028981">
    <property type="component" value="Unassembled WGS sequence"/>
</dbReference>
<dbReference type="OrthoDB" id="7522752at2"/>
<evidence type="ECO:0000313" key="4">
    <source>
        <dbReference type="Proteomes" id="UP000028981"/>
    </source>
</evidence>
<feature type="domain" description="Putative Flp pilus-assembly TadG-like N-terminal" evidence="2">
    <location>
        <begin position="20"/>
        <end position="63"/>
    </location>
</feature>
<dbReference type="STRING" id="46914.JP75_13430"/>
<dbReference type="Gene3D" id="3.40.50.410">
    <property type="entry name" value="von Willebrand factor, type A domain"/>
    <property type="match status" value="2"/>
</dbReference>
<comment type="caution">
    <text evidence="3">The sequence shown here is derived from an EMBL/GenBank/DDBJ whole genome shotgun (WGS) entry which is preliminary data.</text>
</comment>
<keyword evidence="1" id="KW-1133">Transmembrane helix</keyword>
<organism evidence="3 4">
    <name type="scientific">Devosia riboflavina</name>
    <dbReference type="NCBI Taxonomy" id="46914"/>
    <lineage>
        <taxon>Bacteria</taxon>
        <taxon>Pseudomonadati</taxon>
        <taxon>Pseudomonadota</taxon>
        <taxon>Alphaproteobacteria</taxon>
        <taxon>Hyphomicrobiales</taxon>
        <taxon>Devosiaceae</taxon>
        <taxon>Devosia</taxon>
    </lineage>
</organism>
<dbReference type="RefSeq" id="WP_035083628.1">
    <property type="nucleotide sequence ID" value="NZ_JQGC01000011.1"/>
</dbReference>
<dbReference type="EMBL" id="JQGC01000011">
    <property type="protein sequence ID" value="KFL30732.1"/>
    <property type="molecule type" value="Genomic_DNA"/>
</dbReference>
<dbReference type="SUPFAM" id="SSF53300">
    <property type="entry name" value="vWA-like"/>
    <property type="match status" value="1"/>
</dbReference>
<feature type="transmembrane region" description="Helical" evidence="1">
    <location>
        <begin position="21"/>
        <end position="41"/>
    </location>
</feature>
<evidence type="ECO:0000313" key="3">
    <source>
        <dbReference type="EMBL" id="KFL30732.1"/>
    </source>
</evidence>
<dbReference type="InterPro" id="IPR028087">
    <property type="entry name" value="Tad_N"/>
</dbReference>
<protein>
    <recommendedName>
        <fullName evidence="2">Putative Flp pilus-assembly TadG-like N-terminal domain-containing protein</fullName>
    </recommendedName>
</protein>
<dbReference type="InterPro" id="IPR036465">
    <property type="entry name" value="vWFA_dom_sf"/>
</dbReference>
<evidence type="ECO:0000256" key="1">
    <source>
        <dbReference type="SAM" id="Phobius"/>
    </source>
</evidence>